<comment type="caution">
    <text evidence="2">The sequence shown here is derived from an EMBL/GenBank/DDBJ whole genome shotgun (WGS) entry which is preliminary data.</text>
</comment>
<name>A0A7X9X0D8_9SPHN</name>
<evidence type="ECO:0000313" key="3">
    <source>
        <dbReference type="Proteomes" id="UP000519023"/>
    </source>
</evidence>
<dbReference type="InterPro" id="IPR055247">
    <property type="entry name" value="InsJ-like_HTH"/>
</dbReference>
<evidence type="ECO:0000259" key="1">
    <source>
        <dbReference type="Pfam" id="PF13518"/>
    </source>
</evidence>
<sequence length="82" mass="8792">MGAAIGLRDDFDVRGLRRLARATRSANQGQRLRALAEVYDGGSRSDAARIGGVTLQIVRDWVVRFNAQGPGGLVDGKTPLVE</sequence>
<dbReference type="AlphaFoldDB" id="A0A7X9X0D8"/>
<protein>
    <submittedName>
        <fullName evidence="2">Helix-turn-helix domain-containing protein</fullName>
    </submittedName>
</protein>
<evidence type="ECO:0000313" key="2">
    <source>
        <dbReference type="EMBL" id="NML13189.1"/>
    </source>
</evidence>
<feature type="domain" description="Insertion element IS150 protein InsJ-like helix-turn-helix" evidence="1">
    <location>
        <begin position="30"/>
        <end position="77"/>
    </location>
</feature>
<dbReference type="InterPro" id="IPR009057">
    <property type="entry name" value="Homeodomain-like_sf"/>
</dbReference>
<gene>
    <name evidence="2" type="ORF">HHL08_24215</name>
</gene>
<reference evidence="2 3" key="1">
    <citation type="submission" date="2020-04" db="EMBL/GenBank/DDBJ databases">
        <title>Sphingobium sp. AR-3-1 isolated from Arctic soil.</title>
        <authorList>
            <person name="Dahal R.H."/>
            <person name="Chaudhary D.K."/>
        </authorList>
    </citation>
    <scope>NUCLEOTIDE SEQUENCE [LARGE SCALE GENOMIC DNA]</scope>
    <source>
        <strain evidence="2 3">AR-3-1</strain>
    </source>
</reference>
<dbReference type="Pfam" id="PF13518">
    <property type="entry name" value="HTH_28"/>
    <property type="match status" value="1"/>
</dbReference>
<dbReference type="Proteomes" id="UP000519023">
    <property type="component" value="Unassembled WGS sequence"/>
</dbReference>
<keyword evidence="3" id="KW-1185">Reference proteome</keyword>
<accession>A0A7X9X0D8</accession>
<dbReference type="SUPFAM" id="SSF46689">
    <property type="entry name" value="Homeodomain-like"/>
    <property type="match status" value="1"/>
</dbReference>
<dbReference type="RefSeq" id="WP_169575459.1">
    <property type="nucleotide sequence ID" value="NZ_JABBFV010000040.1"/>
</dbReference>
<organism evidence="2 3">
    <name type="scientific">Sphingobium psychrophilum</name>
    <dbReference type="NCBI Taxonomy" id="2728834"/>
    <lineage>
        <taxon>Bacteria</taxon>
        <taxon>Pseudomonadati</taxon>
        <taxon>Pseudomonadota</taxon>
        <taxon>Alphaproteobacteria</taxon>
        <taxon>Sphingomonadales</taxon>
        <taxon>Sphingomonadaceae</taxon>
        <taxon>Sphingobium</taxon>
    </lineage>
</organism>
<proteinExistence type="predicted"/>
<dbReference type="EMBL" id="JABBFV010000040">
    <property type="protein sequence ID" value="NML13189.1"/>
    <property type="molecule type" value="Genomic_DNA"/>
</dbReference>